<feature type="compositionally biased region" description="Low complexity" evidence="1">
    <location>
        <begin position="289"/>
        <end position="298"/>
    </location>
</feature>
<feature type="compositionally biased region" description="Low complexity" evidence="1">
    <location>
        <begin position="164"/>
        <end position="173"/>
    </location>
</feature>
<feature type="region of interest" description="Disordered" evidence="1">
    <location>
        <begin position="113"/>
        <end position="333"/>
    </location>
</feature>
<feature type="compositionally biased region" description="Basic residues" evidence="1">
    <location>
        <begin position="308"/>
        <end position="319"/>
    </location>
</feature>
<gene>
    <name evidence="2" type="ORF">MRATA1EN1_LOCUS20858</name>
</gene>
<feature type="region of interest" description="Disordered" evidence="1">
    <location>
        <begin position="364"/>
        <end position="449"/>
    </location>
</feature>
<keyword evidence="3" id="KW-1185">Reference proteome</keyword>
<evidence type="ECO:0000313" key="3">
    <source>
        <dbReference type="Proteomes" id="UP001176941"/>
    </source>
</evidence>
<feature type="compositionally biased region" description="Pro residues" evidence="1">
    <location>
        <begin position="266"/>
        <end position="276"/>
    </location>
</feature>
<accession>A0ABN8ZFW9</accession>
<feature type="compositionally biased region" description="Basic residues" evidence="1">
    <location>
        <begin position="396"/>
        <end position="408"/>
    </location>
</feature>
<feature type="compositionally biased region" description="Low complexity" evidence="1">
    <location>
        <begin position="246"/>
        <end position="263"/>
    </location>
</feature>
<feature type="compositionally biased region" description="Pro residues" evidence="1">
    <location>
        <begin position="437"/>
        <end position="447"/>
    </location>
</feature>
<name>A0ABN8ZFW9_RANTA</name>
<feature type="compositionally biased region" description="Basic residues" evidence="1">
    <location>
        <begin position="417"/>
        <end position="433"/>
    </location>
</feature>
<sequence>MKRALRAWPTLPRAPPFTELAWPRTGLPTRAESRLSRSLRRSLTPTDKMQVEQKFLSHCSEPPGALLKCSVCLGRAGVRDSAFVLVKNFLIMESSTGFGAKDAKLRVTRSLATSRGLGSEGHGRPSRPAPPLPTPRLPEGARGVGHLLPAAGTRRLTPHPRPPARSASPLAPRGVPATPPPALRTAGTVAPAPPASAPSSRRITGALEPAGWGAPARGGSLRALPEPGAGGPLPRRTRLIHAKLIPAASRPPARGRAPALAEPRSLHPPPPPPPGGGVPGARPAKCQLPGRRGAAGPGPRRPPGPLHFYRRGRRARPGRRVPASRARAPDPLRAAALLRPRRPRRVCQPVTWFPLRPARALRLARRRPGAGRPDSSRGAARKWPPGRAPRALAGPRRPRPRRARRAPRPRAPGPRLPAHRLRTCRPRCGRPRARSGPCPPPRSPPPAAMSRPFWWPRVHPPGCVRREVRAWASFL</sequence>
<feature type="compositionally biased region" description="Pro residues" evidence="1">
    <location>
        <begin position="127"/>
        <end position="136"/>
    </location>
</feature>
<evidence type="ECO:0000256" key="1">
    <source>
        <dbReference type="SAM" id="MobiDB-lite"/>
    </source>
</evidence>
<organism evidence="2 3">
    <name type="scientific">Rangifer tarandus platyrhynchus</name>
    <name type="common">Svalbard reindeer</name>
    <dbReference type="NCBI Taxonomy" id="3082113"/>
    <lineage>
        <taxon>Eukaryota</taxon>
        <taxon>Metazoa</taxon>
        <taxon>Chordata</taxon>
        <taxon>Craniata</taxon>
        <taxon>Vertebrata</taxon>
        <taxon>Euteleostomi</taxon>
        <taxon>Mammalia</taxon>
        <taxon>Eutheria</taxon>
        <taxon>Laurasiatheria</taxon>
        <taxon>Artiodactyla</taxon>
        <taxon>Ruminantia</taxon>
        <taxon>Pecora</taxon>
        <taxon>Cervidae</taxon>
        <taxon>Odocoileinae</taxon>
        <taxon>Rangifer</taxon>
    </lineage>
</organism>
<reference evidence="2" key="1">
    <citation type="submission" date="2023-04" db="EMBL/GenBank/DDBJ databases">
        <authorList>
            <consortium name="ELIXIR-Norway"/>
        </authorList>
    </citation>
    <scope>NUCLEOTIDE SEQUENCE [LARGE SCALE GENOMIC DNA]</scope>
</reference>
<dbReference type="Proteomes" id="UP001176941">
    <property type="component" value="Chromosome 31"/>
</dbReference>
<dbReference type="EMBL" id="OX459967">
    <property type="protein sequence ID" value="CAI9171896.1"/>
    <property type="molecule type" value="Genomic_DNA"/>
</dbReference>
<feature type="compositionally biased region" description="Low complexity" evidence="1">
    <location>
        <begin position="320"/>
        <end position="333"/>
    </location>
</feature>
<evidence type="ECO:0008006" key="4">
    <source>
        <dbReference type="Google" id="ProtNLM"/>
    </source>
</evidence>
<protein>
    <recommendedName>
        <fullName evidence="4">Basic proline-rich protein-like</fullName>
    </recommendedName>
</protein>
<proteinExistence type="predicted"/>
<evidence type="ECO:0000313" key="2">
    <source>
        <dbReference type="EMBL" id="CAI9171896.1"/>
    </source>
</evidence>